<dbReference type="InterPro" id="IPR001128">
    <property type="entry name" value="Cyt_P450"/>
</dbReference>
<comment type="similarity">
    <text evidence="1">Belongs to the cytochrome P450 family.</text>
</comment>
<organism evidence="4 5">
    <name type="scientific">Bambusicola thoracicus</name>
    <name type="common">Chinese bamboo-partridge</name>
    <name type="synonym">Perdix thoracica</name>
    <dbReference type="NCBI Taxonomy" id="9083"/>
    <lineage>
        <taxon>Eukaryota</taxon>
        <taxon>Metazoa</taxon>
        <taxon>Chordata</taxon>
        <taxon>Craniata</taxon>
        <taxon>Vertebrata</taxon>
        <taxon>Euteleostomi</taxon>
        <taxon>Archelosauria</taxon>
        <taxon>Archosauria</taxon>
        <taxon>Dinosauria</taxon>
        <taxon>Saurischia</taxon>
        <taxon>Theropoda</taxon>
        <taxon>Coelurosauria</taxon>
        <taxon>Aves</taxon>
        <taxon>Neognathae</taxon>
        <taxon>Galloanserae</taxon>
        <taxon>Galliformes</taxon>
        <taxon>Phasianidae</taxon>
        <taxon>Perdicinae</taxon>
        <taxon>Bambusicola</taxon>
    </lineage>
</organism>
<comment type="caution">
    <text evidence="4">The sequence shown here is derived from an EMBL/GenBank/DDBJ whole genome shotgun (WGS) entry which is preliminary data.</text>
</comment>
<dbReference type="GO" id="GO:0005506">
    <property type="term" value="F:iron ion binding"/>
    <property type="evidence" value="ECO:0007669"/>
    <property type="project" value="InterPro"/>
</dbReference>
<dbReference type="Proteomes" id="UP000237246">
    <property type="component" value="Unassembled WGS sequence"/>
</dbReference>
<reference evidence="4 5" key="1">
    <citation type="submission" date="2018-01" db="EMBL/GenBank/DDBJ databases">
        <title>Comparison of the Chinese Bamboo Partridge and Red Junglefowl genome sequences highlights the importance of demography in genome evolution.</title>
        <authorList>
            <person name="Tiley G.P."/>
            <person name="Kimball R.T."/>
            <person name="Braun E.L."/>
            <person name="Burleigh J.G."/>
        </authorList>
    </citation>
    <scope>NUCLEOTIDE SEQUENCE [LARGE SCALE GENOMIC DNA]</scope>
    <source>
        <strain evidence="4">RTK389</strain>
        <tissue evidence="4">Blood</tissue>
    </source>
</reference>
<dbReference type="SUPFAM" id="SSF48264">
    <property type="entry name" value="Cytochrome P450"/>
    <property type="match status" value="1"/>
</dbReference>
<keyword evidence="2 3" id="KW-0408">Iron</keyword>
<feature type="binding site" description="axial binding residue" evidence="3">
    <location>
        <position position="257"/>
    </location>
    <ligand>
        <name>heme</name>
        <dbReference type="ChEBI" id="CHEBI:30413"/>
    </ligand>
    <ligandPart>
        <name>Fe</name>
        <dbReference type="ChEBI" id="CHEBI:18248"/>
    </ligandPart>
</feature>
<dbReference type="GO" id="GO:0016705">
    <property type="term" value="F:oxidoreductase activity, acting on paired donors, with incorporation or reduction of molecular oxygen"/>
    <property type="evidence" value="ECO:0007669"/>
    <property type="project" value="InterPro"/>
</dbReference>
<accession>A0A2P4T7G4</accession>
<sequence>DPFEMMLKSFLRYQSSLNGDTGEGHLRRKLYESGVTKSLQSNLALIQKLSEELLAKWLSLPEAQHIPLCQHMLGFAMKSVTQTAMGSSFEDDQEVIRFRRHHDAIWSEIGKGFLDGSLDKNTTRKKLYEDVCTWAVYFLTTSEDVQQNLCKEVDHVLGKGPITHEKIEQLRYCRQVLCETVRTAKLTPIAAQLQELEGRVDQHTVPKEALSKESGIDDLTYEHLGRDCPVRFDPERFSEDSAMTNFSLLGFSGSQECPELRFAYMVATVLLSVLVRKLYLHPVKGQVMETKYELVTSPKEEAWITVSKRS</sequence>
<evidence type="ECO:0000256" key="2">
    <source>
        <dbReference type="ARBA" id="ARBA00023004"/>
    </source>
</evidence>
<keyword evidence="3" id="KW-0479">Metal-binding</keyword>
<dbReference type="GO" id="GO:0020037">
    <property type="term" value="F:heme binding"/>
    <property type="evidence" value="ECO:0007669"/>
    <property type="project" value="InterPro"/>
</dbReference>
<dbReference type="OrthoDB" id="1470350at2759"/>
<dbReference type="EMBL" id="PPHD01006192">
    <property type="protein sequence ID" value="POI32303.1"/>
    <property type="molecule type" value="Genomic_DNA"/>
</dbReference>
<dbReference type="AlphaFoldDB" id="A0A2P4T7G4"/>
<dbReference type="Gene3D" id="1.10.630.10">
    <property type="entry name" value="Cytochrome P450"/>
    <property type="match status" value="1"/>
</dbReference>
<gene>
    <name evidence="4" type="ORF">CIB84_003945</name>
</gene>
<evidence type="ECO:0000313" key="5">
    <source>
        <dbReference type="Proteomes" id="UP000237246"/>
    </source>
</evidence>
<keyword evidence="3" id="KW-0349">Heme</keyword>
<dbReference type="GO" id="GO:0016020">
    <property type="term" value="C:membrane"/>
    <property type="evidence" value="ECO:0007669"/>
    <property type="project" value="TreeGrafter"/>
</dbReference>
<evidence type="ECO:0000256" key="3">
    <source>
        <dbReference type="PIRSR" id="PIRSR602401-1"/>
    </source>
</evidence>
<dbReference type="Pfam" id="PF00067">
    <property type="entry name" value="p450"/>
    <property type="match status" value="1"/>
</dbReference>
<dbReference type="GO" id="GO:0004497">
    <property type="term" value="F:monooxygenase activity"/>
    <property type="evidence" value="ECO:0007669"/>
    <property type="project" value="InterPro"/>
</dbReference>
<dbReference type="PRINTS" id="PR00463">
    <property type="entry name" value="EP450I"/>
</dbReference>
<name>A0A2P4T7G4_BAMTH</name>
<dbReference type="PANTHER" id="PTHR24280:SF4">
    <property type="entry name" value="CYTOCHROME P450 20A1"/>
    <property type="match status" value="1"/>
</dbReference>
<dbReference type="InterPro" id="IPR002401">
    <property type="entry name" value="Cyt_P450_E_grp-I"/>
</dbReference>
<feature type="non-terminal residue" evidence="4">
    <location>
        <position position="1"/>
    </location>
</feature>
<dbReference type="InterPro" id="IPR052666">
    <property type="entry name" value="CYP450_20A1-like"/>
</dbReference>
<evidence type="ECO:0000256" key="1">
    <source>
        <dbReference type="ARBA" id="ARBA00010617"/>
    </source>
</evidence>
<dbReference type="PANTHER" id="PTHR24280">
    <property type="entry name" value="CYTOCHROME P450 20A1"/>
    <property type="match status" value="1"/>
</dbReference>
<proteinExistence type="inferred from homology"/>
<dbReference type="InterPro" id="IPR036396">
    <property type="entry name" value="Cyt_P450_sf"/>
</dbReference>
<protein>
    <recommendedName>
        <fullName evidence="6">Cytochrome P450 family 20 subfamily A member 1</fullName>
    </recommendedName>
</protein>
<keyword evidence="5" id="KW-1185">Reference proteome</keyword>
<evidence type="ECO:0008006" key="6">
    <source>
        <dbReference type="Google" id="ProtNLM"/>
    </source>
</evidence>
<comment type="cofactor">
    <cofactor evidence="3">
        <name>heme</name>
        <dbReference type="ChEBI" id="CHEBI:30413"/>
    </cofactor>
</comment>
<evidence type="ECO:0000313" key="4">
    <source>
        <dbReference type="EMBL" id="POI32303.1"/>
    </source>
</evidence>